<dbReference type="InterPro" id="IPR024096">
    <property type="entry name" value="NO_sig/Golgi_transp_ligand-bd"/>
</dbReference>
<sequence length="199" mass="22415">MHGMINRAIERFVRDTYGDETWLDVVHTLGLDFTEFEPMLLYETGQTDALLGAIAVQLGKTREELLEDIGTFIVSHPNLEAIRRLLRFGGADFPEFLHSLDDLPDRVRLAMPDLHLPILELREHRTGFFSLHVNSRGLGISGFGHVILGLLRAMADDYGALVLMEHKGRKTQVEILEVYLLDVAYAEGREFDLSNGTAP</sequence>
<keyword evidence="3" id="KW-1185">Reference proteome</keyword>
<name>A0A6I6IPD3_9RHOB</name>
<dbReference type="OrthoDB" id="981203at2"/>
<dbReference type="GO" id="GO:0020037">
    <property type="term" value="F:heme binding"/>
    <property type="evidence" value="ECO:0007669"/>
    <property type="project" value="InterPro"/>
</dbReference>
<dbReference type="PANTHER" id="PTHR45655:SF13">
    <property type="entry name" value="SOLUBLE GUANYLATE CYCLASE GCY-32-RELATED"/>
    <property type="match status" value="1"/>
</dbReference>
<organism evidence="2 3">
    <name type="scientific">Roseovarius faecimaris</name>
    <dbReference type="NCBI Taxonomy" id="2494550"/>
    <lineage>
        <taxon>Bacteria</taxon>
        <taxon>Pseudomonadati</taxon>
        <taxon>Pseudomonadota</taxon>
        <taxon>Alphaproteobacteria</taxon>
        <taxon>Rhodobacterales</taxon>
        <taxon>Roseobacteraceae</taxon>
        <taxon>Roseovarius</taxon>
    </lineage>
</organism>
<evidence type="ECO:0000259" key="1">
    <source>
        <dbReference type="Pfam" id="PF07700"/>
    </source>
</evidence>
<dbReference type="Gene3D" id="3.90.1520.10">
    <property type="entry name" value="H-NOX domain"/>
    <property type="match status" value="1"/>
</dbReference>
<feature type="domain" description="Heme NO-binding" evidence="1">
    <location>
        <begin position="2"/>
        <end position="165"/>
    </location>
</feature>
<dbReference type="AlphaFoldDB" id="A0A6I6IPD3"/>
<evidence type="ECO:0000313" key="2">
    <source>
        <dbReference type="EMBL" id="QGX98919.1"/>
    </source>
</evidence>
<proteinExistence type="predicted"/>
<dbReference type="InterPro" id="IPR038158">
    <property type="entry name" value="H-NOX_domain_sf"/>
</dbReference>
<evidence type="ECO:0000313" key="3">
    <source>
        <dbReference type="Proteomes" id="UP000428330"/>
    </source>
</evidence>
<dbReference type="KEGG" id="rom:EI983_11810"/>
<protein>
    <submittedName>
        <fullName evidence="2">Heme NO-binding protein</fullName>
    </submittedName>
</protein>
<accession>A0A6I6IPD3</accession>
<dbReference type="Proteomes" id="UP000428330">
    <property type="component" value="Chromosome"/>
</dbReference>
<dbReference type="SUPFAM" id="SSF111126">
    <property type="entry name" value="Ligand-binding domain in the NO signalling and Golgi transport"/>
    <property type="match status" value="1"/>
</dbReference>
<gene>
    <name evidence="2" type="ORF">EI983_11810</name>
</gene>
<reference evidence="3" key="1">
    <citation type="submission" date="2018-12" db="EMBL/GenBank/DDBJ databases">
        <title>Complete genome sequence of Roseovarius sp. MME-070.</title>
        <authorList>
            <person name="Nam Y.-D."/>
            <person name="Kang J."/>
            <person name="Chung W.-H."/>
            <person name="Park Y.S."/>
        </authorList>
    </citation>
    <scope>NUCLEOTIDE SEQUENCE [LARGE SCALE GENOMIC DNA]</scope>
    <source>
        <strain evidence="3">MME-070</strain>
    </source>
</reference>
<dbReference type="EMBL" id="CP034348">
    <property type="protein sequence ID" value="QGX98919.1"/>
    <property type="molecule type" value="Genomic_DNA"/>
</dbReference>
<dbReference type="Pfam" id="PF07700">
    <property type="entry name" value="HNOB"/>
    <property type="match status" value="1"/>
</dbReference>
<dbReference type="RefSeq" id="WP_157707600.1">
    <property type="nucleotide sequence ID" value="NZ_CP034348.1"/>
</dbReference>
<dbReference type="PANTHER" id="PTHR45655">
    <property type="entry name" value="GUANYLATE CYCLASE SOLUBLE SUBUNIT BETA-2"/>
    <property type="match status" value="1"/>
</dbReference>
<dbReference type="InterPro" id="IPR011644">
    <property type="entry name" value="Heme_NO-bd"/>
</dbReference>